<reference evidence="1 2" key="1">
    <citation type="submission" date="2018-07" db="EMBL/GenBank/DDBJ databases">
        <title>Genomic Encyclopedia of Type Strains, Phase IV (KMG-IV): sequencing the most valuable type-strain genomes for metagenomic binning, comparative biology and taxonomic classification.</title>
        <authorList>
            <person name="Goeker M."/>
        </authorList>
    </citation>
    <scope>NUCLEOTIDE SEQUENCE [LARGE SCALE GENOMIC DNA]</scope>
    <source>
        <strain evidence="1 2">DSM 26725</strain>
    </source>
</reference>
<organism evidence="1 2">
    <name type="scientific">Parasphingopyxis lamellibrachiae</name>
    <dbReference type="NCBI Taxonomy" id="680125"/>
    <lineage>
        <taxon>Bacteria</taxon>
        <taxon>Pseudomonadati</taxon>
        <taxon>Pseudomonadota</taxon>
        <taxon>Alphaproteobacteria</taxon>
        <taxon>Sphingomonadales</taxon>
        <taxon>Sphingomonadaceae</taxon>
        <taxon>Parasphingopyxis</taxon>
    </lineage>
</organism>
<evidence type="ECO:0000313" key="2">
    <source>
        <dbReference type="Proteomes" id="UP000256310"/>
    </source>
</evidence>
<comment type="caution">
    <text evidence="1">The sequence shown here is derived from an EMBL/GenBank/DDBJ whole genome shotgun (WGS) entry which is preliminary data.</text>
</comment>
<dbReference type="Gene3D" id="2.60.120.620">
    <property type="entry name" value="q2cbj1_9rhob like domain"/>
    <property type="match status" value="1"/>
</dbReference>
<dbReference type="Proteomes" id="UP000256310">
    <property type="component" value="Unassembled WGS sequence"/>
</dbReference>
<accession>A0A3D9FEF0</accession>
<protein>
    <submittedName>
        <fullName evidence="1">Uncharacterized protein (TIGR02466 family)</fullName>
    </submittedName>
</protein>
<sequence length="430" mass="46255">MAGPGSTDAQAQRNAAMAAYRRGDGDALDLVARALKAAPGDGGLLIGEATLRVSAGDPEALSRLESIVARVPDWVDGQMALANLRWEGGDEARYLAAIEEALGRMPRHSGLWKAYIQLLAGTGRHDDAADAASTAREQGFDLPMLRLIEAMHSGTAGDLERAGALLADLPADLPDLPFQLARHRLRTGETDEAIELLDEARRRHPEDVSVWALTEIAWRLAGDPRHDWLVGQGALTGAIEVDMPTAQMAALARLLRILHSANARPVGQSVRSGTQTRGDIFERAEPIIGDLRSRLEQAARTFWNALPGQDPAHPLLRWRGAAPSLVTGWSVRIGGGGFHVSHVHPGGALSSAFYVAIPGSLDAARQEGWIELGRPPADLQLDLEPLRTFEPKPGRLILFPSYLYHGTRPFADGERLSVAFDVAPGPEGRP</sequence>
<dbReference type="EMBL" id="QRDP01000004">
    <property type="protein sequence ID" value="RED15957.1"/>
    <property type="molecule type" value="Genomic_DNA"/>
</dbReference>
<dbReference type="InterPro" id="IPR012668">
    <property type="entry name" value="CHP02466"/>
</dbReference>
<evidence type="ECO:0000313" key="1">
    <source>
        <dbReference type="EMBL" id="RED15957.1"/>
    </source>
</evidence>
<proteinExistence type="predicted"/>
<dbReference type="SUPFAM" id="SSF48452">
    <property type="entry name" value="TPR-like"/>
    <property type="match status" value="1"/>
</dbReference>
<gene>
    <name evidence="1" type="ORF">DFR46_0966</name>
</gene>
<dbReference type="InterPro" id="IPR011990">
    <property type="entry name" value="TPR-like_helical_dom_sf"/>
</dbReference>
<dbReference type="Pfam" id="PF13759">
    <property type="entry name" value="2OG-FeII_Oxy_5"/>
    <property type="match status" value="1"/>
</dbReference>
<dbReference type="RefSeq" id="WP_116235415.1">
    <property type="nucleotide sequence ID" value="NZ_QRDP01000004.1"/>
</dbReference>
<keyword evidence="2" id="KW-1185">Reference proteome</keyword>
<dbReference type="OrthoDB" id="9783136at2"/>
<dbReference type="AlphaFoldDB" id="A0A3D9FEF0"/>
<dbReference type="Pfam" id="PF13428">
    <property type="entry name" value="TPR_14"/>
    <property type="match status" value="1"/>
</dbReference>
<name>A0A3D9FEF0_9SPHN</name>
<dbReference type="Gene3D" id="1.25.40.10">
    <property type="entry name" value="Tetratricopeptide repeat domain"/>
    <property type="match status" value="1"/>
</dbReference>